<evidence type="ECO:0000313" key="3">
    <source>
        <dbReference type="Proteomes" id="UP001338125"/>
    </source>
</evidence>
<sequence length="519" mass="56904">MANGFDRLERFFTAKRKASPAPVESGSPISQPSEPQFPSPSFIRPKASRMTARDEVRLRQANERSPSVPDIASIRLGSSHSRNSGLLSSSLLSRSPVRSPSLNGRRPEPLVMGLREFQFPNPPSRNGELTPMSMTFGSPISDAPQIPSPRSRSPLRLSITPRLDTPPSSDPEDNGSLPCIKIPFGAPPTPRESPLLEPMPDSPLTGSKFDLTLFDDFQDQLDDAFDQFSLNDSCSDSSLEPSRRLSYCSSTLREPDFNDFLNLSDDDIAETTPDSPELSPQDDLEPSLPTMDLSISSSLPLESSLLTLTPPRASRPAESGALMAARIANRYDFDLIYVVNLWPGNPTSQLFDDDFEVSGSDAGTSERPLIGRLLAAHGLHHVPSPLQISSLVHTTILGSDGWIEYRNTTARPQELARGYARAFYTGQYTRGSSSESSNGSLDLRSSEKIDRGIVFAAYRKPRAGDSKLGRSFSEEQLACLHDEAETLVNVLLDIHAKNRGRQPLSNHRLSDETGPILLY</sequence>
<dbReference type="EMBL" id="JAVFKD010000014">
    <property type="protein sequence ID" value="KAK5990906.1"/>
    <property type="molecule type" value="Genomic_DNA"/>
</dbReference>
<feature type="region of interest" description="Disordered" evidence="1">
    <location>
        <begin position="12"/>
        <end position="176"/>
    </location>
</feature>
<name>A0ABR0SGU7_9HYPO</name>
<comment type="caution">
    <text evidence="2">The sequence shown here is derived from an EMBL/GenBank/DDBJ whole genome shotgun (WGS) entry which is preliminary data.</text>
</comment>
<evidence type="ECO:0000256" key="1">
    <source>
        <dbReference type="SAM" id="MobiDB-lite"/>
    </source>
</evidence>
<reference evidence="2 3" key="1">
    <citation type="submission" date="2024-01" db="EMBL/GenBank/DDBJ databases">
        <title>Complete genome of Cladobotryum mycophilum ATHUM6906.</title>
        <authorList>
            <person name="Christinaki A.C."/>
            <person name="Myridakis A.I."/>
            <person name="Kouvelis V.N."/>
        </authorList>
    </citation>
    <scope>NUCLEOTIDE SEQUENCE [LARGE SCALE GENOMIC DNA]</scope>
    <source>
        <strain evidence="2 3">ATHUM6906</strain>
    </source>
</reference>
<evidence type="ECO:0000313" key="2">
    <source>
        <dbReference type="EMBL" id="KAK5990906.1"/>
    </source>
</evidence>
<feature type="compositionally biased region" description="Low complexity" evidence="1">
    <location>
        <begin position="27"/>
        <end position="43"/>
    </location>
</feature>
<feature type="compositionally biased region" description="Basic and acidic residues" evidence="1">
    <location>
        <begin position="51"/>
        <end position="62"/>
    </location>
</feature>
<gene>
    <name evidence="2" type="ORF">PT974_09181</name>
</gene>
<feature type="compositionally biased region" description="Low complexity" evidence="1">
    <location>
        <begin position="148"/>
        <end position="163"/>
    </location>
</feature>
<keyword evidence="3" id="KW-1185">Reference proteome</keyword>
<protein>
    <submittedName>
        <fullName evidence="2">Uncharacterized protein</fullName>
    </submittedName>
</protein>
<accession>A0ABR0SGU7</accession>
<organism evidence="2 3">
    <name type="scientific">Cladobotryum mycophilum</name>
    <dbReference type="NCBI Taxonomy" id="491253"/>
    <lineage>
        <taxon>Eukaryota</taxon>
        <taxon>Fungi</taxon>
        <taxon>Dikarya</taxon>
        <taxon>Ascomycota</taxon>
        <taxon>Pezizomycotina</taxon>
        <taxon>Sordariomycetes</taxon>
        <taxon>Hypocreomycetidae</taxon>
        <taxon>Hypocreales</taxon>
        <taxon>Hypocreaceae</taxon>
        <taxon>Cladobotryum</taxon>
    </lineage>
</organism>
<proteinExistence type="predicted"/>
<dbReference type="Proteomes" id="UP001338125">
    <property type="component" value="Unassembled WGS sequence"/>
</dbReference>
<feature type="compositionally biased region" description="Low complexity" evidence="1">
    <location>
        <begin position="75"/>
        <end position="103"/>
    </location>
</feature>
<feature type="region of interest" description="Disordered" evidence="1">
    <location>
        <begin position="261"/>
        <end position="293"/>
    </location>
</feature>